<dbReference type="EMBL" id="JACMSC010000010">
    <property type="protein sequence ID" value="KAG6504561.1"/>
    <property type="molecule type" value="Genomic_DNA"/>
</dbReference>
<comment type="caution">
    <text evidence="2">The sequence shown here is derived from an EMBL/GenBank/DDBJ whole genome shotgun (WGS) entry which is preliminary data.</text>
</comment>
<dbReference type="AlphaFoldDB" id="A0A8J5GCJ5"/>
<accession>A0A8J5GCJ5</accession>
<gene>
    <name evidence="2" type="ORF">ZIOFF_036895</name>
</gene>
<name>A0A8J5GCJ5_ZINOF</name>
<protein>
    <submittedName>
        <fullName evidence="2">Uncharacterized protein</fullName>
    </submittedName>
</protein>
<organism evidence="2 3">
    <name type="scientific">Zingiber officinale</name>
    <name type="common">Ginger</name>
    <name type="synonym">Amomum zingiber</name>
    <dbReference type="NCBI Taxonomy" id="94328"/>
    <lineage>
        <taxon>Eukaryota</taxon>
        <taxon>Viridiplantae</taxon>
        <taxon>Streptophyta</taxon>
        <taxon>Embryophyta</taxon>
        <taxon>Tracheophyta</taxon>
        <taxon>Spermatophyta</taxon>
        <taxon>Magnoliopsida</taxon>
        <taxon>Liliopsida</taxon>
        <taxon>Zingiberales</taxon>
        <taxon>Zingiberaceae</taxon>
        <taxon>Zingiber</taxon>
    </lineage>
</organism>
<dbReference type="Proteomes" id="UP000734854">
    <property type="component" value="Unassembled WGS sequence"/>
</dbReference>
<sequence>MEQITSRQQGLEEQIAEIFRTVKDARRRPLRTADSPTSAEYSPSRGSEGTRMEAVLPSRWGVVVHELGWDHNQAQHQQWRPSFGEDQDPGHQQEDSTCFIF</sequence>
<proteinExistence type="predicted"/>
<feature type="region of interest" description="Disordered" evidence="1">
    <location>
        <begin position="25"/>
        <end position="51"/>
    </location>
</feature>
<evidence type="ECO:0000313" key="3">
    <source>
        <dbReference type="Proteomes" id="UP000734854"/>
    </source>
</evidence>
<keyword evidence="3" id="KW-1185">Reference proteome</keyword>
<reference evidence="2 3" key="1">
    <citation type="submission" date="2020-08" db="EMBL/GenBank/DDBJ databases">
        <title>Plant Genome Project.</title>
        <authorList>
            <person name="Zhang R.-G."/>
        </authorList>
    </citation>
    <scope>NUCLEOTIDE SEQUENCE [LARGE SCALE GENOMIC DNA]</scope>
    <source>
        <tissue evidence="2">Rhizome</tissue>
    </source>
</reference>
<evidence type="ECO:0000313" key="2">
    <source>
        <dbReference type="EMBL" id="KAG6504561.1"/>
    </source>
</evidence>
<evidence type="ECO:0000256" key="1">
    <source>
        <dbReference type="SAM" id="MobiDB-lite"/>
    </source>
</evidence>
<feature type="region of interest" description="Disordered" evidence="1">
    <location>
        <begin position="80"/>
        <end position="101"/>
    </location>
</feature>
<feature type="compositionally biased region" description="Polar residues" evidence="1">
    <location>
        <begin position="34"/>
        <end position="47"/>
    </location>
</feature>